<comment type="similarity">
    <text evidence="10">Belongs to the peptidase S16 family.</text>
</comment>
<feature type="domain" description="Lon proteolytic" evidence="16">
    <location>
        <begin position="495"/>
        <end position="694"/>
    </location>
</feature>
<evidence type="ECO:0000256" key="2">
    <source>
        <dbReference type="ARBA" id="ARBA00022670"/>
    </source>
</evidence>
<name>A0ABM8VVD9_GIGMA</name>
<keyword evidence="13" id="KW-1133">Transmembrane helix</keyword>
<keyword evidence="3" id="KW-0547">Nucleotide-binding</keyword>
<keyword evidence="7" id="KW-0727">SH2 domain</keyword>
<feature type="active site" evidence="10">
    <location>
        <position position="593"/>
    </location>
</feature>
<dbReference type="SUPFAM" id="SSF52954">
    <property type="entry name" value="Class II aaRS ABD-related"/>
    <property type="match status" value="1"/>
</dbReference>
<dbReference type="Gene3D" id="3.30.428.10">
    <property type="entry name" value="HIT-like"/>
    <property type="match status" value="1"/>
</dbReference>
<dbReference type="InterPro" id="IPR008269">
    <property type="entry name" value="Lon_proteolytic"/>
</dbReference>
<keyword evidence="13" id="KW-0472">Membrane</keyword>
<feature type="region of interest" description="Disordered" evidence="12">
    <location>
        <begin position="1165"/>
        <end position="1185"/>
    </location>
</feature>
<evidence type="ECO:0000256" key="1">
    <source>
        <dbReference type="ARBA" id="ARBA00022598"/>
    </source>
</evidence>
<dbReference type="Pfam" id="PF01230">
    <property type="entry name" value="HIT"/>
    <property type="match status" value="1"/>
</dbReference>
<dbReference type="PROSITE" id="PS51084">
    <property type="entry name" value="HIT_2"/>
    <property type="match status" value="1"/>
</dbReference>
<dbReference type="Gene3D" id="3.30.420.10">
    <property type="entry name" value="Ribonuclease H-like superfamily/Ribonuclease H"/>
    <property type="match status" value="1"/>
</dbReference>
<evidence type="ECO:0000259" key="16">
    <source>
        <dbReference type="PROSITE" id="PS51786"/>
    </source>
</evidence>
<feature type="region of interest" description="Disordered" evidence="12">
    <location>
        <begin position="1725"/>
        <end position="1746"/>
    </location>
</feature>
<dbReference type="Pfam" id="PF00929">
    <property type="entry name" value="RNase_T"/>
    <property type="match status" value="1"/>
</dbReference>
<dbReference type="InterPro" id="IPR006195">
    <property type="entry name" value="aa-tRNA-synth_II"/>
</dbReference>
<dbReference type="Pfam" id="PF07733">
    <property type="entry name" value="DNA_pol3_alpha"/>
    <property type="match status" value="1"/>
</dbReference>
<dbReference type="InterPro" id="IPR036265">
    <property type="entry name" value="HIT-like_sf"/>
</dbReference>
<dbReference type="Gene3D" id="1.10.150.700">
    <property type="entry name" value="PolC, middle finger domain"/>
    <property type="match status" value="1"/>
</dbReference>
<evidence type="ECO:0000256" key="9">
    <source>
        <dbReference type="PROSITE-ProRule" id="PRU00464"/>
    </source>
</evidence>
<comment type="caution">
    <text evidence="17">The sequence shown here is derived from an EMBL/GenBank/DDBJ whole genome shotgun (WGS) entry which is preliminary data.</text>
</comment>
<keyword evidence="5 10" id="KW-0720">Serine protease</keyword>
<dbReference type="Pfam" id="PF05362">
    <property type="entry name" value="Lon_C"/>
    <property type="match status" value="2"/>
</dbReference>
<dbReference type="SUPFAM" id="SSF55681">
    <property type="entry name" value="Class II aaRS and biotin synthetases"/>
    <property type="match status" value="1"/>
</dbReference>
<dbReference type="EMBL" id="CAJVQB010000002">
    <property type="protein sequence ID" value="CAG8455983.1"/>
    <property type="molecule type" value="Genomic_DNA"/>
</dbReference>
<dbReference type="PROSITE" id="PS00892">
    <property type="entry name" value="HIT_1"/>
    <property type="match status" value="1"/>
</dbReference>
<dbReference type="PROSITE" id="PS50862">
    <property type="entry name" value="AA_TRNA_LIGASE_II"/>
    <property type="match status" value="1"/>
</dbReference>
<dbReference type="Pfam" id="PF14579">
    <property type="entry name" value="HHH_6"/>
    <property type="match status" value="1"/>
</dbReference>
<feature type="compositionally biased region" description="Gly residues" evidence="12">
    <location>
        <begin position="2221"/>
        <end position="2232"/>
    </location>
</feature>
<dbReference type="InterPro" id="IPR036397">
    <property type="entry name" value="RNaseH_sf"/>
</dbReference>
<evidence type="ECO:0000256" key="11">
    <source>
        <dbReference type="SAM" id="Coils"/>
    </source>
</evidence>
<dbReference type="InterPro" id="IPR011146">
    <property type="entry name" value="HIT-like"/>
</dbReference>
<dbReference type="Gene3D" id="3.40.50.300">
    <property type="entry name" value="P-loop containing nucleotide triphosphate hydrolases"/>
    <property type="match status" value="1"/>
</dbReference>
<feature type="transmembrane region" description="Helical" evidence="13">
    <location>
        <begin position="114"/>
        <end position="132"/>
    </location>
</feature>
<dbReference type="InterPro" id="IPR020568">
    <property type="entry name" value="Ribosomal_Su5_D2-typ_SF"/>
</dbReference>
<dbReference type="InterPro" id="IPR003141">
    <property type="entry name" value="Pol/His_phosphatase_N"/>
</dbReference>
<dbReference type="SMART" id="SM00382">
    <property type="entry name" value="AAA"/>
    <property type="match status" value="1"/>
</dbReference>
<reference evidence="17 18" key="1">
    <citation type="submission" date="2021-06" db="EMBL/GenBank/DDBJ databases">
        <authorList>
            <person name="Kallberg Y."/>
            <person name="Tangrot J."/>
            <person name="Rosling A."/>
        </authorList>
    </citation>
    <scope>NUCLEOTIDE SEQUENCE [LARGE SCALE GENOMIC DNA]</scope>
    <source>
        <strain evidence="17 18">120-4 pot B 10/14</strain>
    </source>
</reference>
<evidence type="ECO:0000313" key="18">
    <source>
        <dbReference type="Proteomes" id="UP000789901"/>
    </source>
</evidence>
<dbReference type="Proteomes" id="UP000789901">
    <property type="component" value="Unassembled WGS sequence"/>
</dbReference>
<dbReference type="InterPro" id="IPR019808">
    <property type="entry name" value="Histidine_triad_CS"/>
</dbReference>
<evidence type="ECO:0000256" key="4">
    <source>
        <dbReference type="ARBA" id="ARBA00022801"/>
    </source>
</evidence>
<protein>
    <submittedName>
        <fullName evidence="17">26241_t:CDS:1</fullName>
    </submittedName>
</protein>
<keyword evidence="13" id="KW-0812">Transmembrane</keyword>
<gene>
    <name evidence="17" type="ORF">GMARGA_LOCUS53</name>
</gene>
<evidence type="ECO:0000256" key="5">
    <source>
        <dbReference type="ARBA" id="ARBA00022825"/>
    </source>
</evidence>
<dbReference type="InterPro" id="IPR027417">
    <property type="entry name" value="P-loop_NTPase"/>
</dbReference>
<dbReference type="SMART" id="SM00479">
    <property type="entry name" value="EXOIII"/>
    <property type="match status" value="1"/>
</dbReference>
<dbReference type="InterPro" id="IPR045864">
    <property type="entry name" value="aa-tRNA-synth_II/BPL/LPL"/>
</dbReference>
<dbReference type="InterPro" id="IPR054594">
    <property type="entry name" value="Lon_lid"/>
</dbReference>
<dbReference type="Pfam" id="PF17657">
    <property type="entry name" value="DNA_pol3_finger"/>
    <property type="match status" value="1"/>
</dbReference>
<organism evidence="17 18">
    <name type="scientific">Gigaspora margarita</name>
    <dbReference type="NCBI Taxonomy" id="4874"/>
    <lineage>
        <taxon>Eukaryota</taxon>
        <taxon>Fungi</taxon>
        <taxon>Fungi incertae sedis</taxon>
        <taxon>Mucoromycota</taxon>
        <taxon>Glomeromycotina</taxon>
        <taxon>Glomeromycetes</taxon>
        <taxon>Diversisporales</taxon>
        <taxon>Gigasporaceae</taxon>
        <taxon>Gigaspora</taxon>
    </lineage>
</organism>
<evidence type="ECO:0000256" key="13">
    <source>
        <dbReference type="SAM" id="Phobius"/>
    </source>
</evidence>
<dbReference type="SUPFAM" id="SSF54197">
    <property type="entry name" value="HIT-like"/>
    <property type="match status" value="1"/>
</dbReference>
<feature type="compositionally biased region" description="Basic and acidic residues" evidence="12">
    <location>
        <begin position="2595"/>
        <end position="2607"/>
    </location>
</feature>
<feature type="transmembrane region" description="Helical" evidence="13">
    <location>
        <begin position="2305"/>
        <end position="2328"/>
    </location>
</feature>
<dbReference type="PRINTS" id="PR00830">
    <property type="entry name" value="ENDOLAPTASE"/>
</dbReference>
<dbReference type="Pfam" id="PF02811">
    <property type="entry name" value="PHP"/>
    <property type="match status" value="1"/>
</dbReference>
<feature type="active site" evidence="10">
    <location>
        <position position="636"/>
    </location>
</feature>
<dbReference type="InterPro" id="IPR044923">
    <property type="entry name" value="PolC_middle_finger_sf"/>
</dbReference>
<dbReference type="Gene3D" id="1.10.150.870">
    <property type="match status" value="1"/>
</dbReference>
<evidence type="ECO:0000256" key="8">
    <source>
        <dbReference type="ARBA" id="ARBA00023146"/>
    </source>
</evidence>
<feature type="region of interest" description="Disordered" evidence="12">
    <location>
        <begin position="2584"/>
        <end position="2608"/>
    </location>
</feature>
<dbReference type="SUPFAM" id="SSF54211">
    <property type="entry name" value="Ribosomal protein S5 domain 2-like"/>
    <property type="match status" value="2"/>
</dbReference>
<dbReference type="InterPro" id="IPR010994">
    <property type="entry name" value="RuvA_2-like"/>
</dbReference>
<dbReference type="Gene3D" id="1.10.8.60">
    <property type="match status" value="1"/>
</dbReference>
<keyword evidence="18" id="KW-1185">Reference proteome</keyword>
<evidence type="ECO:0000256" key="12">
    <source>
        <dbReference type="SAM" id="MobiDB-lite"/>
    </source>
</evidence>
<dbReference type="InterPro" id="IPR013520">
    <property type="entry name" value="Ribonucl_H"/>
</dbReference>
<feature type="short sequence motif" description="Histidine triad motif" evidence="9">
    <location>
        <begin position="79"/>
        <end position="83"/>
    </location>
</feature>
<evidence type="ECO:0000259" key="15">
    <source>
        <dbReference type="PROSITE" id="PS51084"/>
    </source>
</evidence>
<dbReference type="PROSITE" id="PS01046">
    <property type="entry name" value="LON_SER"/>
    <property type="match status" value="1"/>
</dbReference>
<dbReference type="InterPro" id="IPR003593">
    <property type="entry name" value="AAA+_ATPase"/>
</dbReference>
<keyword evidence="1" id="KW-0436">Ligase</keyword>
<evidence type="ECO:0000256" key="7">
    <source>
        <dbReference type="ARBA" id="ARBA00022999"/>
    </source>
</evidence>
<dbReference type="SMART" id="SM00481">
    <property type="entry name" value="POLIIIAc"/>
    <property type="match status" value="1"/>
</dbReference>
<dbReference type="InterPro" id="IPR014721">
    <property type="entry name" value="Ribsml_uS5_D2-typ_fold_subgr"/>
</dbReference>
<dbReference type="Gene3D" id="3.20.20.140">
    <property type="entry name" value="Metal-dependent hydrolases"/>
    <property type="match status" value="1"/>
</dbReference>
<dbReference type="SUPFAM" id="SSF53098">
    <property type="entry name" value="Ribonuclease H-like"/>
    <property type="match status" value="1"/>
</dbReference>
<dbReference type="InterPro" id="IPR029460">
    <property type="entry name" value="DNAPol_HHH"/>
</dbReference>
<dbReference type="InterPro" id="IPR040982">
    <property type="entry name" value="DNA_pol3_finger"/>
</dbReference>
<evidence type="ECO:0000256" key="3">
    <source>
        <dbReference type="ARBA" id="ARBA00022741"/>
    </source>
</evidence>
<feature type="region of interest" description="Disordered" evidence="12">
    <location>
        <begin position="2208"/>
        <end position="2241"/>
    </location>
</feature>
<keyword evidence="6" id="KW-0067">ATP-binding</keyword>
<dbReference type="SUPFAM" id="SSF47781">
    <property type="entry name" value="RuvA domain 2-like"/>
    <property type="match status" value="1"/>
</dbReference>
<dbReference type="InterPro" id="IPR002314">
    <property type="entry name" value="aa-tRNA-synt_IIb"/>
</dbReference>
<dbReference type="InterPro" id="IPR027065">
    <property type="entry name" value="Lon_Prtase"/>
</dbReference>
<feature type="compositionally biased region" description="Basic and acidic residues" evidence="12">
    <location>
        <begin position="2209"/>
        <end position="2220"/>
    </location>
</feature>
<evidence type="ECO:0000256" key="10">
    <source>
        <dbReference type="PROSITE-ProRule" id="PRU01122"/>
    </source>
</evidence>
<keyword evidence="8" id="KW-0030">Aminoacyl-tRNA synthetase</keyword>
<keyword evidence="11" id="KW-0175">Coiled coil</keyword>
<evidence type="ECO:0000313" key="17">
    <source>
        <dbReference type="EMBL" id="CAG8455983.1"/>
    </source>
</evidence>
<dbReference type="Pfam" id="PF22667">
    <property type="entry name" value="Lon_lid"/>
    <property type="match status" value="1"/>
</dbReference>
<dbReference type="InterPro" id="IPR008268">
    <property type="entry name" value="Peptidase_S16_AS"/>
</dbReference>
<dbReference type="InterPro" id="IPR004013">
    <property type="entry name" value="PHP_dom"/>
</dbReference>
<evidence type="ECO:0000259" key="14">
    <source>
        <dbReference type="PROSITE" id="PS50862"/>
    </source>
</evidence>
<dbReference type="CDD" id="cd06127">
    <property type="entry name" value="DEDDh"/>
    <property type="match status" value="1"/>
</dbReference>
<proteinExistence type="inferred from homology"/>
<dbReference type="Pfam" id="PF00004">
    <property type="entry name" value="AAA"/>
    <property type="match status" value="1"/>
</dbReference>
<keyword evidence="4 10" id="KW-0378">Hydrolase</keyword>
<dbReference type="InterPro" id="IPR011708">
    <property type="entry name" value="DNA_pol3_alpha_NTPase_dom"/>
</dbReference>
<dbReference type="PROSITE" id="PS51786">
    <property type="entry name" value="LON_PROTEOLYTIC"/>
    <property type="match status" value="1"/>
</dbReference>
<feature type="domain" description="Aminoacyl-transfer RNA synthetases class-II family profile" evidence="14">
    <location>
        <begin position="660"/>
        <end position="904"/>
    </location>
</feature>
<dbReference type="CDD" id="cd19500">
    <property type="entry name" value="RecA-like_Lon"/>
    <property type="match status" value="1"/>
</dbReference>
<dbReference type="Gene3D" id="3.30.230.10">
    <property type="match status" value="2"/>
</dbReference>
<accession>A0ABM8VVD9</accession>
<dbReference type="PANTHER" id="PTHR10046">
    <property type="entry name" value="ATP DEPENDENT LON PROTEASE FAMILY MEMBER"/>
    <property type="match status" value="1"/>
</dbReference>
<feature type="coiled-coil region" evidence="11">
    <location>
        <begin position="2266"/>
        <end position="2296"/>
    </location>
</feature>
<dbReference type="SUPFAM" id="SSF52540">
    <property type="entry name" value="P-loop containing nucleoside triphosphate hydrolases"/>
    <property type="match status" value="1"/>
</dbReference>
<dbReference type="Pfam" id="PF00587">
    <property type="entry name" value="tRNA-synt_2b"/>
    <property type="match status" value="1"/>
</dbReference>
<dbReference type="InterPro" id="IPR012337">
    <property type="entry name" value="RNaseH-like_sf"/>
</dbReference>
<keyword evidence="2 10" id="KW-0645">Protease</keyword>
<dbReference type="InterPro" id="IPR003959">
    <property type="entry name" value="ATPase_AAA_core"/>
</dbReference>
<feature type="domain" description="HIT" evidence="15">
    <location>
        <begin position="4"/>
        <end position="94"/>
    </location>
</feature>
<evidence type="ECO:0000256" key="6">
    <source>
        <dbReference type="ARBA" id="ARBA00022840"/>
    </source>
</evidence>
<sequence length="2661" mass="302715">MKCLFCQIIQKEIKTDLIAENEGAIAILDIHPVSDGHTLLITKEHFANLSEINEKMVFQPSGFNVISNMNEIASQSIFHLHIHIIPNEQDNKQEKEKDNYYYPPQKSHWKKYKLYYLVFGSLFLTSLIILISNSTINKRIREINDRLDGKSYFSSDLSGFDFSSKISNYLSRLKNESFPDYVKERVKEEIEKIKRGSFGGQTKESREDPENNNLAEIKQTLDKKHFGMEKVKESIIEYLAAKKQAKKNLGKVLCLVGSPGTGKTSIASSVAKALGRPFKRISVGGVHDEGEIRGHRSTYVSSKPGVIVQTLQQTKAKNSVINIDEIDKLGESKYHGNPAAAFLEIFDPEQNEKFRDHYIELPVDLSQVMFICTANQIETIPGPLRDRMEIIEIPSYTRNDKQPIAKNFLIPELLNQYNLTKEQLTFESSAIQEIIDHYTWETGIRKLKEALDKIFRKVSLKIIEGGLKTENITLEKVREYLGKPTTSDLTFEANYSLPGVVNGLSVYNQEIGGGDVLPIEVSYFSGKGKIITTGNLKETMEESAKVAISYVKANAEKFGVNTTDQNKPNFFNFEKNDIHIHVPKGGIPKDGPSAGVALTTAIISALTGKHIDKDIGMTGEITLHGQVSGIGGLREKVNAAYRKKLKTVFIPSSNEKDLEDVSSEGYALWKNIQNVLDKKFAARGVQNVLLPTLIPLDLLEKEKEHVVGFSPECFYVEKIGVKKLEAPLVLRPTSEVLFYYWYRQILQNYRQLPLLYNQWCSVFRAEKNTSPFFRNTDNAEEARQFTLSILADYQDYAENILCLGVIVGQKTEGEKFAGALETYTVECLLPDGQCLQFATSHYFGDNFCRLMDVEFQTKNNKQQHPFSTSWGTSTRAIGAIAFILIGDSEELINYYQEIHSSLVPLYRCQLYNLNALQADKEGCPLKIILGNEELKSQEITLVRRDNVERRITINLENSEAEKNFLHNFANNLTENLEKYNLENKTREQLATDHEKVVDSTKKKLKGDKILKVITKEIAELKKNLYQKSVEFRDKHIFSVNSFTELEKKIKEGAKGLFLVPFCNNLDCELKIKKKNETDTSPILVKTLYYTCSLPPPMSLKFLQELGIEKETDINDLKGLEINFSAPNCLEIVTLHLPTQEELLGNFDFQILVKLGLTKLRFGKKEKSTTKNNDNSPEKISPINNEKHRAITERRKNNFRRKLIELGVHTKFSTLDGISSPADYATNARQKNYAALAVTDHYNVQSFPEFSNYQSSDLKIIYGCEMEMLEDDLPPYIFNHSKHILEEKINELTYCVFDLETTGFFSEYNEIIEIGYVIYHRGEIVREGEYLICPEKEIPAEILTTWYTSIDPQELKKAPPIKEILPTLRQEWEGCVLVAHNAGKFDYGFLNKEGFFPNRGYKVKVLAINQEGLHNLYRLITLSHTTRLFKKPSVFRSDLVKYRQGLLIGAAGGREGESFFLFSSFNFEKRKQEKLRFYDYIEVNSPASLRHLWLNGQIGEAELKEMTKKIIRTAEELKIPAVASHHVYYCESKERLLKEIIVANEGMNGSRHYLYNQATLDDKEDHKQLIEKLIFKYPQAIVNKVAEVKVKQPPLNYSATKSSGSEENDLISAYTEKANEIFAYKVVQKTHQDGSLVGSRGSIGSSFIAYLCGITDLNPLPFYKFCQKCRYVERYETQDRVYSGYDYREKENCPNCSSLLTMEEGEKTPDIDLNFSGDEKLKELERKSSQLRREKSQLETELKKDTEPQLAENIKKKISEKEEEIREIWEELRAEKERPREEIIEELKGIKRTTGQHPVDILGHDEPTVLHKLFQLTGVDPSKISFHDENIMQLFTNADTLGIPEFGTDFVKRNLLTPLKPTKFSQLVQISGFSHGTNFIRKGKWEKLPENIKEEMKSKLNDKEGELYFSILNPAAITFRLDSLLGTLANYKNSEKELLSIIKVFEELNKEKRRMERTTKGKKIAGSALEKMDIDKILESIQEKINNSGDKKLIDSLRKNEKHLLFTLKVVLEMEMKGLKFARGLDFNNSEIKDFKIDNNTIYFPFTAIAGIGDKLAERIIAYREEKGKITTIAGGIIGVMSSGLTRWAHNPKTEGSNPSPATKAKIGKVSKFESSNVPPNIKVLRLELDYPTNIGSINKFYEKVPSVQTLKKISIGFFDGAEDEIYNKLLNNREDEKDDAKPGINFLSIDKQMEIELKPQFAGVIKIESPAEKPNKDKDNGGGNNNNGGGNGNNNDKNDPAIQAKINSLQGQINVLEEKLRNQPTSNTNQQDKQELERLKRELEDLKKQQKDKSQNKGSNQKDNFPYGLVIGGGVVIVFLLLVIIFVARKKSPTMSNSINTETDLVRKGYEESSIREIARWDLLNTYKENIHIPDLNLKKRIGVVKKLSVGSLEKGYCDDLIIILKPFASYREKISVNNLDKIDSLLQIEHSLGYSEDAKKSNTGHISGRSAGSAIYLTLLSSFVGMPIAQNIAITGEVNKKNWQIKAIGGLKAKIAAAVDKGAKTIIIPEENRNDYEQEVPDYVKEKIDEVIFVQGTKDLHEFLQDDYSCYECGNEISGSSYFLKSERDKQFCSDFCRSSHFTNSQENTDNTDELTKKSTKGKEKNNSSLYCGKCSKEIKAEEERIIKEAEKIYKSGQLIMLTYQQREILSPTGLRLIEA</sequence>